<keyword evidence="2 6" id="KW-0349">Heme</keyword>
<dbReference type="InterPro" id="IPR036909">
    <property type="entry name" value="Cyt_c-like_dom_sf"/>
</dbReference>
<reference evidence="8 9" key="1">
    <citation type="submission" date="2021-03" db="EMBL/GenBank/DDBJ databases">
        <authorList>
            <person name="Peeters C."/>
        </authorList>
    </citation>
    <scope>NUCLEOTIDE SEQUENCE [LARGE SCALE GENOMIC DNA]</scope>
    <source>
        <strain evidence="8 9">LMG 26411</strain>
    </source>
</reference>
<dbReference type="PRINTS" id="PR00605">
    <property type="entry name" value="CYTCHROMECIC"/>
</dbReference>
<evidence type="ECO:0000313" key="9">
    <source>
        <dbReference type="Proteomes" id="UP000672657"/>
    </source>
</evidence>
<evidence type="ECO:0000256" key="4">
    <source>
        <dbReference type="ARBA" id="ARBA00022982"/>
    </source>
</evidence>
<accession>A0ABM8TLR5</accession>
<dbReference type="SUPFAM" id="SSF46626">
    <property type="entry name" value="Cytochrome c"/>
    <property type="match status" value="2"/>
</dbReference>
<dbReference type="PANTHER" id="PTHR33751:SF9">
    <property type="entry name" value="CYTOCHROME C4"/>
    <property type="match status" value="1"/>
</dbReference>
<evidence type="ECO:0000256" key="3">
    <source>
        <dbReference type="ARBA" id="ARBA00022723"/>
    </source>
</evidence>
<keyword evidence="4" id="KW-0249">Electron transport</keyword>
<feature type="domain" description="Cytochrome c" evidence="7">
    <location>
        <begin position="147"/>
        <end position="227"/>
    </location>
</feature>
<dbReference type="PANTHER" id="PTHR33751">
    <property type="entry name" value="CBB3-TYPE CYTOCHROME C OXIDASE SUBUNIT FIXP"/>
    <property type="match status" value="1"/>
</dbReference>
<dbReference type="Proteomes" id="UP000672657">
    <property type="component" value="Unassembled WGS sequence"/>
</dbReference>
<evidence type="ECO:0000313" key="8">
    <source>
        <dbReference type="EMBL" id="CAG2153932.1"/>
    </source>
</evidence>
<feature type="domain" description="Cytochrome c" evidence="7">
    <location>
        <begin position="30"/>
        <end position="135"/>
    </location>
</feature>
<evidence type="ECO:0000256" key="6">
    <source>
        <dbReference type="PROSITE-ProRule" id="PRU00433"/>
    </source>
</evidence>
<evidence type="ECO:0000256" key="1">
    <source>
        <dbReference type="ARBA" id="ARBA00022448"/>
    </source>
</evidence>
<evidence type="ECO:0000256" key="2">
    <source>
        <dbReference type="ARBA" id="ARBA00022617"/>
    </source>
</evidence>
<name>A0ABM8TLR5_9BURK</name>
<organism evidence="8 9">
    <name type="scientific">Cupriavidus numazuensis</name>
    <dbReference type="NCBI Taxonomy" id="221992"/>
    <lineage>
        <taxon>Bacteria</taxon>
        <taxon>Pseudomonadati</taxon>
        <taxon>Pseudomonadota</taxon>
        <taxon>Betaproteobacteria</taxon>
        <taxon>Burkholderiales</taxon>
        <taxon>Burkholderiaceae</taxon>
        <taxon>Cupriavidus</taxon>
    </lineage>
</organism>
<proteinExistence type="predicted"/>
<dbReference type="Pfam" id="PF00034">
    <property type="entry name" value="Cytochrom_C"/>
    <property type="match status" value="1"/>
</dbReference>
<keyword evidence="3 6" id="KW-0479">Metal-binding</keyword>
<evidence type="ECO:0000256" key="5">
    <source>
        <dbReference type="ARBA" id="ARBA00023004"/>
    </source>
</evidence>
<dbReference type="InterPro" id="IPR008168">
    <property type="entry name" value="Cyt_C_IC"/>
</dbReference>
<sequence length="227" mass="24772">MMHTTTKPRSRSKRMLILSGWLVLAAAVVAGILYGPEVYGLLRVSNEIDKISADNARVNGPWPRAGDSCVYCHGFEGNAVNQSYPRLAGQKEAYLRKQLKAFASGERSDPTMTSFALSLSEHEFESLVTHFSQMAPLPNTTFHTDAVRVARGEALAKANNCAACHGQQLEGKDAYPRLAGQGHDYVIDQLTNFKNGTRRDATGAMVAMAGPLSQRDIEDLAQFIASR</sequence>
<dbReference type="RefSeq" id="WP_211955493.1">
    <property type="nucleotide sequence ID" value="NZ_CAJPVI010000029.1"/>
</dbReference>
<dbReference type="Gene3D" id="1.10.760.10">
    <property type="entry name" value="Cytochrome c-like domain"/>
    <property type="match status" value="2"/>
</dbReference>
<gene>
    <name evidence="8" type="ORF">LMG26411_04513</name>
</gene>
<keyword evidence="5 6" id="KW-0408">Iron</keyword>
<keyword evidence="1" id="KW-0813">Transport</keyword>
<evidence type="ECO:0000259" key="7">
    <source>
        <dbReference type="PROSITE" id="PS51007"/>
    </source>
</evidence>
<dbReference type="PROSITE" id="PS51007">
    <property type="entry name" value="CYTC"/>
    <property type="match status" value="2"/>
</dbReference>
<dbReference type="EMBL" id="CAJPVI010000029">
    <property type="protein sequence ID" value="CAG2153932.1"/>
    <property type="molecule type" value="Genomic_DNA"/>
</dbReference>
<dbReference type="InterPro" id="IPR050597">
    <property type="entry name" value="Cytochrome_c_Oxidase_Subunit"/>
</dbReference>
<keyword evidence="9" id="KW-1185">Reference proteome</keyword>
<dbReference type="InterPro" id="IPR009056">
    <property type="entry name" value="Cyt_c-like_dom"/>
</dbReference>
<comment type="caution">
    <text evidence="8">The sequence shown here is derived from an EMBL/GenBank/DDBJ whole genome shotgun (WGS) entry which is preliminary data.</text>
</comment>
<protein>
    <recommendedName>
        <fullName evidence="7">Cytochrome c domain-containing protein</fullName>
    </recommendedName>
</protein>